<evidence type="ECO:0000256" key="1">
    <source>
        <dbReference type="ARBA" id="ARBA00010617"/>
    </source>
</evidence>
<dbReference type="CDD" id="cd11067">
    <property type="entry name" value="CYP152"/>
    <property type="match status" value="1"/>
</dbReference>
<keyword evidence="2" id="KW-0349">Heme</keyword>
<gene>
    <name evidence="6" type="primary">cypC</name>
    <name evidence="6" type="ORF">NCCP691_28420</name>
</gene>
<organism evidence="6 7">
    <name type="scientific">Noviherbaspirillum aridicola</name>
    <dbReference type="NCBI Taxonomy" id="2849687"/>
    <lineage>
        <taxon>Bacteria</taxon>
        <taxon>Pseudomonadati</taxon>
        <taxon>Pseudomonadota</taxon>
        <taxon>Betaproteobacteria</taxon>
        <taxon>Burkholderiales</taxon>
        <taxon>Oxalobacteraceae</taxon>
        <taxon>Noviherbaspirillum</taxon>
    </lineage>
</organism>
<dbReference type="SUPFAM" id="SSF48264">
    <property type="entry name" value="Cytochrome P450"/>
    <property type="match status" value="1"/>
</dbReference>
<evidence type="ECO:0000313" key="6">
    <source>
        <dbReference type="EMBL" id="GIZ52828.1"/>
    </source>
</evidence>
<dbReference type="InterPro" id="IPR036396">
    <property type="entry name" value="Cyt_P450_sf"/>
</dbReference>
<keyword evidence="3" id="KW-0479">Metal-binding</keyword>
<evidence type="ECO:0000256" key="3">
    <source>
        <dbReference type="ARBA" id="ARBA00022723"/>
    </source>
</evidence>
<dbReference type="InterPro" id="IPR002401">
    <property type="entry name" value="Cyt_P450_E_grp-I"/>
</dbReference>
<evidence type="ECO:0000256" key="2">
    <source>
        <dbReference type="ARBA" id="ARBA00022617"/>
    </source>
</evidence>
<dbReference type="Proteomes" id="UP000887222">
    <property type="component" value="Unassembled WGS sequence"/>
</dbReference>
<protein>
    <submittedName>
        <fullName evidence="6">Fatty-acid peroxygenase</fullName>
    </submittedName>
</protein>
<dbReference type="PANTHER" id="PTHR24302:SF15">
    <property type="entry name" value="FATTY-ACID PEROXYGENASE"/>
    <property type="match status" value="1"/>
</dbReference>
<dbReference type="EMBL" id="BPMK01000012">
    <property type="protein sequence ID" value="GIZ52828.1"/>
    <property type="molecule type" value="Genomic_DNA"/>
</dbReference>
<dbReference type="RefSeq" id="WP_220809247.1">
    <property type="nucleotide sequence ID" value="NZ_BPMK01000012.1"/>
</dbReference>
<dbReference type="InterPro" id="IPR001128">
    <property type="entry name" value="Cyt_P450"/>
</dbReference>
<accession>A0ABQ4Q6R6</accession>
<keyword evidence="4" id="KW-0560">Oxidoreductase</keyword>
<dbReference type="PRINTS" id="PR00463">
    <property type="entry name" value="EP450I"/>
</dbReference>
<evidence type="ECO:0000256" key="5">
    <source>
        <dbReference type="ARBA" id="ARBA00023004"/>
    </source>
</evidence>
<dbReference type="Pfam" id="PF00067">
    <property type="entry name" value="p450"/>
    <property type="match status" value="1"/>
</dbReference>
<name>A0ABQ4Q6R6_9BURK</name>
<sequence>MYPIPREPVADATLSLLSEGYRYISRRCESLDSDIFQTRLMMSPAICMMGEEAASVFYAPGRFVRKHAMPPTALRLLQDVGSVQLQEGAEHLLRKQLFMSFMTRDAMERLMQLSAAHWRARFRRWESLPQVVLLEEAEAVLCRAVCAWSGLTLTEREASRRTAEFSAMIDGAGAVGPRNWRGMLRRARTERWARGVIDAVRNGGLRLAPGSPAEAIARFAGSDGRVLDSKTAAIELINLLRPTVAVARYIVFAALALHAFPACRRRLLGGDEDYLDMFVQEVRRYYPFFPAVGGIVDKAFDWRGMHFEKGTWVLLDLYGTNHDGRLWEEPFAFMPERFAQWKGSAHSLIPQGAGDFFHGHRCPGEWITIELVKTAVRLLLHEVRYEVPRQDLRVDLGRMPAMPASGFIIGNARRTGLH</sequence>
<reference evidence="6 7" key="1">
    <citation type="journal article" date="2022" name="Int. J. Syst. Evol. Microbiol.">
        <title>Noviherbaspirillum aridicola sp. nov., isolated from an arid soil in Pakistan.</title>
        <authorList>
            <person name="Khan I.U."/>
            <person name="Saqib M."/>
            <person name="Amin A."/>
            <person name="Hussain F."/>
            <person name="Li L."/>
            <person name="Liu Y.H."/>
            <person name="Fang B.Z."/>
            <person name="Ahmed I."/>
            <person name="Li W.J."/>
        </authorList>
    </citation>
    <scope>NUCLEOTIDE SEQUENCE [LARGE SCALE GENOMIC DNA]</scope>
    <source>
        <strain evidence="6 7">NCCP-691</strain>
    </source>
</reference>
<evidence type="ECO:0000256" key="4">
    <source>
        <dbReference type="ARBA" id="ARBA00023002"/>
    </source>
</evidence>
<proteinExistence type="inferred from homology"/>
<keyword evidence="5" id="KW-0408">Iron</keyword>
<dbReference type="Gene3D" id="1.10.630.10">
    <property type="entry name" value="Cytochrome P450"/>
    <property type="match status" value="1"/>
</dbReference>
<keyword evidence="7" id="KW-1185">Reference proteome</keyword>
<evidence type="ECO:0000313" key="7">
    <source>
        <dbReference type="Proteomes" id="UP000887222"/>
    </source>
</evidence>
<comment type="similarity">
    <text evidence="1">Belongs to the cytochrome P450 family.</text>
</comment>
<comment type="caution">
    <text evidence="6">The sequence shown here is derived from an EMBL/GenBank/DDBJ whole genome shotgun (WGS) entry which is preliminary data.</text>
</comment>
<dbReference type="InterPro" id="IPR050705">
    <property type="entry name" value="Cytochrome_P450_3A"/>
</dbReference>
<dbReference type="PANTHER" id="PTHR24302">
    <property type="entry name" value="CYTOCHROME P450 FAMILY 3"/>
    <property type="match status" value="1"/>
</dbReference>